<sequence length="509" mass="54676">MTMHGTRAAVRRFCTVLLLMLCGPAWGGDPTPNYPTDPKGWSDAATRDINAAYAVLVENHPGVYDPANPGFRDLLKKAQQQSLALAAQTRDAAGYAAAISRFRAVLSDGHAGVFPTLGKTDIGEPTWPGFVAVWRGNGLYVFGSEADGIARGAKVVSCDGVAIKDLIVRNVFRFMGRADQPGQWWSMAGLIFADTKNPFVTLPKSCVFETSGKTSTQTLAWRPAGQSGKTMREWSNQGIRGDVLAPGMTEPEPGIFWIAMPTFSLDEKVKAVYGDLIAKITSDRGKLLGARAIVLDLRGNHGGSSSYSRDIAGALWGKALVDAEMKAHFKDVEIWWRASPGNTEYVRRSAGEASAKGFPDMAASWTKVAEGMQAALDKGDKFYVARNSSDAKPSTAPAEPALKTPVYVIVPGQCASACNDALDVFTRFPNTKLIGAPSSADSNYLEVRLEKLPSGLASVVIPNKVWVHRPRASGGFYSPAITLSDLEWSTAAFLVVVIQDLAERKTRGG</sequence>
<evidence type="ECO:0000256" key="1">
    <source>
        <dbReference type="SAM" id="SignalP"/>
    </source>
</evidence>
<evidence type="ECO:0000259" key="2">
    <source>
        <dbReference type="Pfam" id="PF03572"/>
    </source>
</evidence>
<feature type="domain" description="Tail specific protease" evidence="2">
    <location>
        <begin position="258"/>
        <end position="438"/>
    </location>
</feature>
<dbReference type="Gene3D" id="3.90.226.10">
    <property type="entry name" value="2-enoyl-CoA Hydratase, Chain A, domain 1"/>
    <property type="match status" value="1"/>
</dbReference>
<dbReference type="InterPro" id="IPR029045">
    <property type="entry name" value="ClpP/crotonase-like_dom_sf"/>
</dbReference>
<gene>
    <name evidence="3" type="ORF">GCM10008942_27440</name>
</gene>
<dbReference type="InterPro" id="IPR005151">
    <property type="entry name" value="Tail-specific_protease"/>
</dbReference>
<keyword evidence="4" id="KW-1185">Reference proteome</keyword>
<dbReference type="Proteomes" id="UP001499951">
    <property type="component" value="Unassembled WGS sequence"/>
</dbReference>
<dbReference type="Pfam" id="PF03572">
    <property type="entry name" value="Peptidase_S41"/>
    <property type="match status" value="1"/>
</dbReference>
<keyword evidence="1" id="KW-0732">Signal</keyword>
<feature type="signal peptide" evidence="1">
    <location>
        <begin position="1"/>
        <end position="27"/>
    </location>
</feature>
<feature type="chain" id="PRO_5045433036" description="Tail specific protease domain-containing protein" evidence="1">
    <location>
        <begin position="28"/>
        <end position="509"/>
    </location>
</feature>
<accession>A0ABP3PWB4</accession>
<dbReference type="EMBL" id="BAAADD010000007">
    <property type="protein sequence ID" value="GAA0577077.1"/>
    <property type="molecule type" value="Genomic_DNA"/>
</dbReference>
<proteinExistence type="predicted"/>
<organism evidence="3 4">
    <name type="scientific">Rhizomicrobium electricum</name>
    <dbReference type="NCBI Taxonomy" id="480070"/>
    <lineage>
        <taxon>Bacteria</taxon>
        <taxon>Pseudomonadati</taxon>
        <taxon>Pseudomonadota</taxon>
        <taxon>Alphaproteobacteria</taxon>
        <taxon>Micropepsales</taxon>
        <taxon>Micropepsaceae</taxon>
        <taxon>Rhizomicrobium</taxon>
    </lineage>
</organism>
<dbReference type="SUPFAM" id="SSF52096">
    <property type="entry name" value="ClpP/crotonase"/>
    <property type="match status" value="1"/>
</dbReference>
<evidence type="ECO:0000313" key="3">
    <source>
        <dbReference type="EMBL" id="GAA0577077.1"/>
    </source>
</evidence>
<dbReference type="RefSeq" id="WP_166936308.1">
    <property type="nucleotide sequence ID" value="NZ_BAAADD010000007.1"/>
</dbReference>
<comment type="caution">
    <text evidence="3">The sequence shown here is derived from an EMBL/GenBank/DDBJ whole genome shotgun (WGS) entry which is preliminary data.</text>
</comment>
<name>A0ABP3PWB4_9PROT</name>
<evidence type="ECO:0000313" key="4">
    <source>
        <dbReference type="Proteomes" id="UP001499951"/>
    </source>
</evidence>
<protein>
    <recommendedName>
        <fullName evidence="2">Tail specific protease domain-containing protein</fullName>
    </recommendedName>
</protein>
<reference evidence="4" key="1">
    <citation type="journal article" date="2019" name="Int. J. Syst. Evol. Microbiol.">
        <title>The Global Catalogue of Microorganisms (GCM) 10K type strain sequencing project: providing services to taxonomists for standard genome sequencing and annotation.</title>
        <authorList>
            <consortium name="The Broad Institute Genomics Platform"/>
            <consortium name="The Broad Institute Genome Sequencing Center for Infectious Disease"/>
            <person name="Wu L."/>
            <person name="Ma J."/>
        </authorList>
    </citation>
    <scope>NUCLEOTIDE SEQUENCE [LARGE SCALE GENOMIC DNA]</scope>
    <source>
        <strain evidence="4">JCM 15089</strain>
    </source>
</reference>